<proteinExistence type="inferred from homology"/>
<keyword evidence="2 4" id="KW-0808">Transferase</keyword>
<dbReference type="RefSeq" id="WP_243478345.1">
    <property type="nucleotide sequence ID" value="NZ_CP063982.1"/>
</dbReference>
<sequence>MKIVIAPDSFKESLAAAEVAKAIEAGIKTVLPGAHTVCVPMADGGEGTLDAVLAVTGGERRELTVADAIGRPRAACWGLLPDNTAVIEMASAAGLEHIAPADRNPMSADTYGVGELIADALDSGAQRIVLTAGGSATNDAGAGMLLALGIRFLDKDDTPLPRGGQALAHLHKIDTSKLDPRLKQLELVVATDVRNPLCGSNGASAIFGPQKGATPEMVTKLDQALANFALITAQATGEDLQSKPGAGAAGGLGFAAMAWLGACTRPGVEVVAELANLEQSVADADLVFTGEGRMDSQTLQGKTPWGVMRIAQAHNVPVVALAGSLGDGYQALYDAGLTAAFSLANGPIDLPMALKKAPELITARTTDIMRLWLVASHERLMHHSSE</sequence>
<dbReference type="PANTHER" id="PTHR21599:SF0">
    <property type="entry name" value="GLYCERATE KINASE"/>
    <property type="match status" value="1"/>
</dbReference>
<accession>A0ABY4AIF2</accession>
<dbReference type="PIRSF" id="PIRSF006078">
    <property type="entry name" value="GlxK"/>
    <property type="match status" value="1"/>
</dbReference>
<dbReference type="Gene3D" id="3.40.50.10350">
    <property type="entry name" value="Glycerate kinase, domain 1"/>
    <property type="match status" value="1"/>
</dbReference>
<evidence type="ECO:0000256" key="4">
    <source>
        <dbReference type="PIRNR" id="PIRNR006078"/>
    </source>
</evidence>
<gene>
    <name evidence="5" type="ORF">DHf2319_11025</name>
</gene>
<name>A0ABY4AIF2_9BURK</name>
<dbReference type="InterPro" id="IPR004381">
    <property type="entry name" value="Glycerate_kinase"/>
</dbReference>
<protein>
    <submittedName>
        <fullName evidence="5">Glycerate kinase</fullName>
    </submittedName>
</protein>
<dbReference type="Pfam" id="PF02595">
    <property type="entry name" value="Gly_kinase"/>
    <property type="match status" value="1"/>
</dbReference>
<dbReference type="InterPro" id="IPR018197">
    <property type="entry name" value="Glycerate_kinase_RE-like"/>
</dbReference>
<evidence type="ECO:0000256" key="3">
    <source>
        <dbReference type="ARBA" id="ARBA00022777"/>
    </source>
</evidence>
<keyword evidence="6" id="KW-1185">Reference proteome</keyword>
<dbReference type="InterPro" id="IPR036129">
    <property type="entry name" value="Glycerate_kinase_sf"/>
</dbReference>
<evidence type="ECO:0000313" key="5">
    <source>
        <dbReference type="EMBL" id="UOD49959.1"/>
    </source>
</evidence>
<dbReference type="EMBL" id="CP063982">
    <property type="protein sequence ID" value="UOD49959.1"/>
    <property type="molecule type" value="Genomic_DNA"/>
</dbReference>
<dbReference type="Gene3D" id="3.90.1510.10">
    <property type="entry name" value="Glycerate kinase, domain 2"/>
    <property type="match status" value="1"/>
</dbReference>
<reference evidence="5 6" key="1">
    <citation type="submission" date="2020-11" db="EMBL/GenBank/DDBJ databases">
        <title>Algicoccus daihaiensis sp.nov., isolated from Daihai Lake in Inner Mongolia.</title>
        <authorList>
            <person name="Kai J."/>
        </authorList>
    </citation>
    <scope>NUCLEOTIDE SEQUENCE [LARGE SCALE GENOMIC DNA]</scope>
    <source>
        <strain evidence="6">f23</strain>
    </source>
</reference>
<comment type="similarity">
    <text evidence="1 4">Belongs to the glycerate kinase type-1 family.</text>
</comment>
<evidence type="ECO:0000256" key="1">
    <source>
        <dbReference type="ARBA" id="ARBA00006284"/>
    </source>
</evidence>
<organism evidence="5 6">
    <name type="scientific">Orrella daihaiensis</name>
    <dbReference type="NCBI Taxonomy" id="2782176"/>
    <lineage>
        <taxon>Bacteria</taxon>
        <taxon>Pseudomonadati</taxon>
        <taxon>Pseudomonadota</taxon>
        <taxon>Betaproteobacteria</taxon>
        <taxon>Burkholderiales</taxon>
        <taxon>Alcaligenaceae</taxon>
        <taxon>Orrella</taxon>
    </lineage>
</organism>
<evidence type="ECO:0000256" key="2">
    <source>
        <dbReference type="ARBA" id="ARBA00022679"/>
    </source>
</evidence>
<dbReference type="GO" id="GO:0016301">
    <property type="term" value="F:kinase activity"/>
    <property type="evidence" value="ECO:0007669"/>
    <property type="project" value="UniProtKB-KW"/>
</dbReference>
<dbReference type="Proteomes" id="UP000831607">
    <property type="component" value="Chromosome"/>
</dbReference>
<evidence type="ECO:0000313" key="6">
    <source>
        <dbReference type="Proteomes" id="UP000831607"/>
    </source>
</evidence>
<dbReference type="PANTHER" id="PTHR21599">
    <property type="entry name" value="GLYCERATE KINASE"/>
    <property type="match status" value="1"/>
</dbReference>
<keyword evidence="3 4" id="KW-0418">Kinase</keyword>
<dbReference type="SUPFAM" id="SSF110738">
    <property type="entry name" value="Glycerate kinase I"/>
    <property type="match status" value="1"/>
</dbReference>
<dbReference type="NCBIfam" id="TIGR00045">
    <property type="entry name" value="glycerate kinase"/>
    <property type="match status" value="1"/>
</dbReference>
<dbReference type="InterPro" id="IPR018193">
    <property type="entry name" value="Glyc_kinase_flavodox-like_fold"/>
</dbReference>